<dbReference type="EMBL" id="VDCI01000006">
    <property type="protein sequence ID" value="TNJ36396.1"/>
    <property type="molecule type" value="Genomic_DNA"/>
</dbReference>
<keyword evidence="11 13" id="KW-0413">Isomerase</keyword>
<dbReference type="GO" id="GO:0005886">
    <property type="term" value="C:plasma membrane"/>
    <property type="evidence" value="ECO:0007669"/>
    <property type="project" value="UniProtKB-SubCell"/>
</dbReference>
<dbReference type="PROSITE" id="PS01096">
    <property type="entry name" value="PPIC_PPIASE_1"/>
    <property type="match status" value="1"/>
</dbReference>
<dbReference type="Gene3D" id="3.10.50.40">
    <property type="match status" value="2"/>
</dbReference>
<evidence type="ECO:0000256" key="7">
    <source>
        <dbReference type="ARBA" id="ARBA00023186"/>
    </source>
</evidence>
<name>A0A5C4RYL3_PROVB</name>
<comment type="caution">
    <text evidence="13">The sequence shown here is derived from an EMBL/GenBank/DDBJ whole genome shotgun (WGS) entry which is preliminary data.</text>
</comment>
<reference evidence="13 14" key="1">
    <citation type="submission" date="2019-05" db="EMBL/GenBank/DDBJ databases">
        <title>Draft Whole-Genome sequence of the green sulfur bacterium Prosthecochloris vibrioformis DSM 260.</title>
        <authorList>
            <person name="Meyer T.E."/>
            <person name="Kyndt J.A."/>
        </authorList>
    </citation>
    <scope>NUCLEOTIDE SEQUENCE [LARGE SCALE GENOMIC DNA]</scope>
    <source>
        <strain evidence="13 14">DSM 260</strain>
    </source>
</reference>
<dbReference type="SUPFAM" id="SSF109998">
    <property type="entry name" value="Triger factor/SurA peptide-binding domain-like"/>
    <property type="match status" value="1"/>
</dbReference>
<evidence type="ECO:0000256" key="9">
    <source>
        <dbReference type="ARBA" id="ARBA00040743"/>
    </source>
</evidence>
<dbReference type="SUPFAM" id="SSF54534">
    <property type="entry name" value="FKBP-like"/>
    <property type="match status" value="2"/>
</dbReference>
<keyword evidence="14" id="KW-1185">Reference proteome</keyword>
<evidence type="ECO:0000256" key="11">
    <source>
        <dbReference type="PROSITE-ProRule" id="PRU00278"/>
    </source>
</evidence>
<dbReference type="Pfam" id="PF13145">
    <property type="entry name" value="Rotamase_2"/>
    <property type="match status" value="1"/>
</dbReference>
<evidence type="ECO:0000313" key="14">
    <source>
        <dbReference type="Proteomes" id="UP000309544"/>
    </source>
</evidence>
<evidence type="ECO:0000256" key="4">
    <source>
        <dbReference type="ARBA" id="ARBA00022692"/>
    </source>
</evidence>
<dbReference type="GO" id="GO:0003755">
    <property type="term" value="F:peptidyl-prolyl cis-trans isomerase activity"/>
    <property type="evidence" value="ECO:0007669"/>
    <property type="project" value="UniProtKB-KW"/>
</dbReference>
<dbReference type="InterPro" id="IPR000297">
    <property type="entry name" value="PPIase_PpiC"/>
</dbReference>
<dbReference type="PANTHER" id="PTHR47529:SF1">
    <property type="entry name" value="PERIPLASMIC CHAPERONE PPID"/>
    <property type="match status" value="1"/>
</dbReference>
<dbReference type="PROSITE" id="PS50198">
    <property type="entry name" value="PPIC_PPIASE_2"/>
    <property type="match status" value="2"/>
</dbReference>
<keyword evidence="7" id="KW-0143">Chaperone</keyword>
<feature type="domain" description="PpiC" evidence="12">
    <location>
        <begin position="339"/>
        <end position="431"/>
    </location>
</feature>
<keyword evidence="6" id="KW-0472">Membrane</keyword>
<dbReference type="Proteomes" id="UP000309544">
    <property type="component" value="Unassembled WGS sequence"/>
</dbReference>
<proteinExistence type="inferred from homology"/>
<dbReference type="Gene3D" id="1.10.4030.10">
    <property type="entry name" value="Porin chaperone SurA, peptide-binding domain"/>
    <property type="match status" value="1"/>
</dbReference>
<dbReference type="Pfam" id="PF13616">
    <property type="entry name" value="Rotamase_3"/>
    <property type="match status" value="1"/>
</dbReference>
<dbReference type="InterPro" id="IPR023058">
    <property type="entry name" value="PPIase_PpiC_CS"/>
</dbReference>
<dbReference type="AlphaFoldDB" id="A0A5C4RYL3"/>
<organism evidence="13 14">
    <name type="scientific">Prosthecochloris vibrioformis</name>
    <name type="common">Chlorobium vibrioforme</name>
    <dbReference type="NCBI Taxonomy" id="1098"/>
    <lineage>
        <taxon>Bacteria</taxon>
        <taxon>Pseudomonadati</taxon>
        <taxon>Chlorobiota</taxon>
        <taxon>Chlorobiia</taxon>
        <taxon>Chlorobiales</taxon>
        <taxon>Chlorobiaceae</taxon>
        <taxon>Prosthecochloris</taxon>
    </lineage>
</organism>
<evidence type="ECO:0000256" key="2">
    <source>
        <dbReference type="ARBA" id="ARBA00022475"/>
    </source>
</evidence>
<evidence type="ECO:0000256" key="1">
    <source>
        <dbReference type="ARBA" id="ARBA00004382"/>
    </source>
</evidence>
<keyword evidence="5" id="KW-1133">Transmembrane helix</keyword>
<evidence type="ECO:0000256" key="5">
    <source>
        <dbReference type="ARBA" id="ARBA00022989"/>
    </source>
</evidence>
<protein>
    <recommendedName>
        <fullName evidence="9">Periplasmic chaperone PpiD</fullName>
    </recommendedName>
    <alternativeName>
        <fullName evidence="10">Periplasmic folding chaperone</fullName>
    </alternativeName>
</protein>
<comment type="similarity">
    <text evidence="8">Belongs to the PpiD chaperone family.</text>
</comment>
<evidence type="ECO:0000259" key="12">
    <source>
        <dbReference type="PROSITE" id="PS50198"/>
    </source>
</evidence>
<keyword evidence="11" id="KW-0697">Rotamase</keyword>
<keyword evidence="3" id="KW-0997">Cell inner membrane</keyword>
<dbReference type="InterPro" id="IPR052029">
    <property type="entry name" value="PpiD_chaperone"/>
</dbReference>
<comment type="subcellular location">
    <subcellularLocation>
        <location evidence="1">Cell inner membrane</location>
        <topology evidence="1">Single-pass type II membrane protein</topology>
        <orientation evidence="1">Periplasmic side</orientation>
    </subcellularLocation>
</comment>
<keyword evidence="2" id="KW-1003">Cell membrane</keyword>
<dbReference type="Pfam" id="PF13623">
    <property type="entry name" value="SurA_N_2"/>
    <property type="match status" value="1"/>
</dbReference>
<keyword evidence="4" id="KW-0812">Transmembrane</keyword>
<evidence type="ECO:0000256" key="8">
    <source>
        <dbReference type="ARBA" id="ARBA00038408"/>
    </source>
</evidence>
<evidence type="ECO:0000256" key="6">
    <source>
        <dbReference type="ARBA" id="ARBA00023136"/>
    </source>
</evidence>
<evidence type="ECO:0000256" key="10">
    <source>
        <dbReference type="ARBA" id="ARBA00042775"/>
    </source>
</evidence>
<evidence type="ECO:0000313" key="13">
    <source>
        <dbReference type="EMBL" id="TNJ36396.1"/>
    </source>
</evidence>
<accession>A0A5C4RYL3</accession>
<sequence>MSKLRDKTHIVLYTLLAAFLALIVFEWGMNFNGVSQGGALAGKVNGVPIEYRQYEEVYQNLQESFRRSAPQMDMTDDIENDLRDRAWNILVDQVLLEKQFEKFGITVSDSEVLAAVESDNPPAIISQNFRNPETGEIDRAALEAARQNPENADIWPRVEEIIRGELMVGKLERILQATVQVTDREVQELMDRRLAAYSASFLTLPYEAAGDDSLYPVKASEIEAYYEQHKSMFRQDPTRSAEYVLFQLTPTNRDSMDVKLELERLVADFAATDDDSSFVSLQSDQPDAVGLTRTRADFSPAAAEEIFSSRNLKVGTVIGPVADRGAYRLVKITGISSSDPVARASHILVSKESADLARTILRQARSGEDFSALAREHSIDTGSAIQGGDLGWFRKGAMVPAFEQAVFNAANGAIVGPIETQFGLHIIKITGKAQKSITASEVVRNIRPSDQTYEAERRKAAEFQMAAEDGGFQEAIMASGLSALPTGEFTKRSMVPGIGYNNQVTQFAFSSRKGAVSDIIDTENGFVIMTITDRNDTGYSRLQGDLQSQIEDLLRQQKKGEALEATLAEAYAASGNDLAAAAKTLAGATLTSKADIRFSRQQNIDPYIMEAISVLQPGQASSPVETTDGRAIIALQGKTYPGDPDLEAELKSLRPQLQQAKTRQVIDEYFQAERATATIEDNR</sequence>
<dbReference type="InterPro" id="IPR046357">
    <property type="entry name" value="PPIase_dom_sf"/>
</dbReference>
<dbReference type="InterPro" id="IPR027304">
    <property type="entry name" value="Trigger_fact/SurA_dom_sf"/>
</dbReference>
<feature type="domain" description="PpiC" evidence="12">
    <location>
        <begin position="529"/>
        <end position="637"/>
    </location>
</feature>
<gene>
    <name evidence="13" type="ORF">FGF68_07895</name>
</gene>
<evidence type="ECO:0000256" key="3">
    <source>
        <dbReference type="ARBA" id="ARBA00022519"/>
    </source>
</evidence>
<dbReference type="PANTHER" id="PTHR47529">
    <property type="entry name" value="PEPTIDYL-PROLYL CIS-TRANS ISOMERASE D"/>
    <property type="match status" value="1"/>
</dbReference>